<gene>
    <name evidence="2" type="ORF">RM877_13165</name>
</gene>
<proteinExistence type="predicted"/>
<comment type="caution">
    <text evidence="2">The sequence shown here is derived from an EMBL/GenBank/DDBJ whole genome shotgun (WGS) entry which is preliminary data.</text>
</comment>
<dbReference type="Proteomes" id="UP001183535">
    <property type="component" value="Unassembled WGS sequence"/>
</dbReference>
<dbReference type="EMBL" id="JAVRES010000004">
    <property type="protein sequence ID" value="MDT0435635.1"/>
    <property type="molecule type" value="Genomic_DNA"/>
</dbReference>
<evidence type="ECO:0008006" key="4">
    <source>
        <dbReference type="Google" id="ProtNLM"/>
    </source>
</evidence>
<evidence type="ECO:0000313" key="2">
    <source>
        <dbReference type="EMBL" id="MDT0435635.1"/>
    </source>
</evidence>
<organism evidence="2 3">
    <name type="scientific">Streptomyces doudnae</name>
    <dbReference type="NCBI Taxonomy" id="3075536"/>
    <lineage>
        <taxon>Bacteria</taxon>
        <taxon>Bacillati</taxon>
        <taxon>Actinomycetota</taxon>
        <taxon>Actinomycetes</taxon>
        <taxon>Kitasatosporales</taxon>
        <taxon>Streptomycetaceae</taxon>
        <taxon>Streptomyces</taxon>
    </lineage>
</organism>
<evidence type="ECO:0000256" key="1">
    <source>
        <dbReference type="SAM" id="MobiDB-lite"/>
    </source>
</evidence>
<keyword evidence="3" id="KW-1185">Reference proteome</keyword>
<evidence type="ECO:0000313" key="3">
    <source>
        <dbReference type="Proteomes" id="UP001183535"/>
    </source>
</evidence>
<reference evidence="3" key="1">
    <citation type="submission" date="2023-07" db="EMBL/GenBank/DDBJ databases">
        <title>30 novel species of actinomycetes from the DSMZ collection.</title>
        <authorList>
            <person name="Nouioui I."/>
        </authorList>
    </citation>
    <scope>NUCLEOTIDE SEQUENCE [LARGE SCALE GENOMIC DNA]</scope>
    <source>
        <strain evidence="3">DSM 41981</strain>
    </source>
</reference>
<feature type="region of interest" description="Disordered" evidence="1">
    <location>
        <begin position="47"/>
        <end position="66"/>
    </location>
</feature>
<dbReference type="RefSeq" id="WP_093824380.1">
    <property type="nucleotide sequence ID" value="NZ_JAVRES010000004.1"/>
</dbReference>
<name>A0ABD5EP66_9ACTN</name>
<accession>A0ABD5EP66</accession>
<dbReference type="AlphaFoldDB" id="A0ABD5EP66"/>
<sequence>MAREPRPRRERAFLPGIADIRITADEATTRAVLAVLEASFHTTDPRPYDGGRTYLQLDAGNTAPDD</sequence>
<protein>
    <recommendedName>
        <fullName evidence="4">GNAT family N-acetyltransferase</fullName>
    </recommendedName>
</protein>